<dbReference type="RefSeq" id="XP_056502592.1">
    <property type="nucleotide sequence ID" value="XM_056643180.1"/>
</dbReference>
<dbReference type="InterPro" id="IPR011701">
    <property type="entry name" value="MFS"/>
</dbReference>
<dbReference type="PROSITE" id="PS50850">
    <property type="entry name" value="MFS"/>
    <property type="match status" value="1"/>
</dbReference>
<feature type="domain" description="Major facilitator superfamily (MFS) profile" evidence="6">
    <location>
        <begin position="72"/>
        <end position="208"/>
    </location>
</feature>
<dbReference type="AlphaFoldDB" id="A0A9W9P6S6"/>
<dbReference type="InterPro" id="IPR036259">
    <property type="entry name" value="MFS_trans_sf"/>
</dbReference>
<feature type="transmembrane region" description="Helical" evidence="5">
    <location>
        <begin position="50"/>
        <end position="74"/>
    </location>
</feature>
<dbReference type="GO" id="GO:0022857">
    <property type="term" value="F:transmembrane transporter activity"/>
    <property type="evidence" value="ECO:0007669"/>
    <property type="project" value="InterPro"/>
</dbReference>
<evidence type="ECO:0000256" key="4">
    <source>
        <dbReference type="ARBA" id="ARBA00023136"/>
    </source>
</evidence>
<evidence type="ECO:0000313" key="7">
    <source>
        <dbReference type="EMBL" id="KAJ5235092.1"/>
    </source>
</evidence>
<dbReference type="PANTHER" id="PTHR23501:SF198">
    <property type="entry name" value="AZOLE RESISTANCE PROTEIN 1-RELATED"/>
    <property type="match status" value="1"/>
</dbReference>
<dbReference type="Gene3D" id="1.20.1250.20">
    <property type="entry name" value="MFS general substrate transporter like domains"/>
    <property type="match status" value="1"/>
</dbReference>
<dbReference type="GeneID" id="81382347"/>
<evidence type="ECO:0000259" key="6">
    <source>
        <dbReference type="PROSITE" id="PS50850"/>
    </source>
</evidence>
<keyword evidence="4 5" id="KW-0472">Membrane</keyword>
<accession>A0A9W9P6S6</accession>
<evidence type="ECO:0000256" key="5">
    <source>
        <dbReference type="SAM" id="Phobius"/>
    </source>
</evidence>
<name>A0A9W9P6S6_PENCI</name>
<dbReference type="InterPro" id="IPR020846">
    <property type="entry name" value="MFS_dom"/>
</dbReference>
<sequence length="208" mass="22726">MVRGHHEAFDGHVLEKSHENSQQLTSNKNVEHVRDTFIPEPPKYPSGIKLTFFFVALCLTVFLVALVCSEYILLPYLLEKAYVMANTNVLKDHTIIATAIPTITSQFLSDEDMGWYGSAFLLTTCSFQLFFGELYTLLSLKWTFIGAVLIFEVGSAICGARPNSVALIIGRAIAGIGGAGFLGKAIAGSYGHLCCWKSTLACAAFTRC</sequence>
<proteinExistence type="predicted"/>
<dbReference type="GO" id="GO:0005886">
    <property type="term" value="C:plasma membrane"/>
    <property type="evidence" value="ECO:0007669"/>
    <property type="project" value="TreeGrafter"/>
</dbReference>
<keyword evidence="3 5" id="KW-1133">Transmembrane helix</keyword>
<reference evidence="7" key="2">
    <citation type="journal article" date="2023" name="IMA Fungus">
        <title>Comparative genomic study of the Penicillium genus elucidates a diverse pangenome and 15 lateral gene transfer events.</title>
        <authorList>
            <person name="Petersen C."/>
            <person name="Sorensen T."/>
            <person name="Nielsen M.R."/>
            <person name="Sondergaard T.E."/>
            <person name="Sorensen J.L."/>
            <person name="Fitzpatrick D.A."/>
            <person name="Frisvad J.C."/>
            <person name="Nielsen K.L."/>
        </authorList>
    </citation>
    <scope>NUCLEOTIDE SEQUENCE</scope>
    <source>
        <strain evidence="7">IBT 23319</strain>
    </source>
</reference>
<evidence type="ECO:0000256" key="2">
    <source>
        <dbReference type="ARBA" id="ARBA00022692"/>
    </source>
</evidence>
<reference evidence="7" key="1">
    <citation type="submission" date="2022-11" db="EMBL/GenBank/DDBJ databases">
        <authorList>
            <person name="Petersen C."/>
        </authorList>
    </citation>
    <scope>NUCLEOTIDE SEQUENCE</scope>
    <source>
        <strain evidence="7">IBT 23319</strain>
    </source>
</reference>
<comment type="subcellular location">
    <subcellularLocation>
        <location evidence="1">Membrane</location>
        <topology evidence="1">Multi-pass membrane protein</topology>
    </subcellularLocation>
</comment>
<comment type="caution">
    <text evidence="7">The sequence shown here is derived from an EMBL/GenBank/DDBJ whole genome shotgun (WGS) entry which is preliminary data.</text>
</comment>
<evidence type="ECO:0000256" key="3">
    <source>
        <dbReference type="ARBA" id="ARBA00022989"/>
    </source>
</evidence>
<evidence type="ECO:0000313" key="8">
    <source>
        <dbReference type="Proteomes" id="UP001147733"/>
    </source>
</evidence>
<dbReference type="PANTHER" id="PTHR23501">
    <property type="entry name" value="MAJOR FACILITATOR SUPERFAMILY"/>
    <property type="match status" value="1"/>
</dbReference>
<dbReference type="Pfam" id="PF07690">
    <property type="entry name" value="MFS_1"/>
    <property type="match status" value="1"/>
</dbReference>
<keyword evidence="2 5" id="KW-0812">Transmembrane</keyword>
<gene>
    <name evidence="7" type="ORF">N7469_004260</name>
</gene>
<dbReference type="EMBL" id="JAPQKT010000003">
    <property type="protein sequence ID" value="KAJ5235092.1"/>
    <property type="molecule type" value="Genomic_DNA"/>
</dbReference>
<feature type="transmembrane region" description="Helical" evidence="5">
    <location>
        <begin position="168"/>
        <end position="187"/>
    </location>
</feature>
<dbReference type="SUPFAM" id="SSF103473">
    <property type="entry name" value="MFS general substrate transporter"/>
    <property type="match status" value="1"/>
</dbReference>
<keyword evidence="8" id="KW-1185">Reference proteome</keyword>
<dbReference type="OrthoDB" id="10021397at2759"/>
<protein>
    <recommendedName>
        <fullName evidence="6">Major facilitator superfamily (MFS) profile domain-containing protein</fullName>
    </recommendedName>
</protein>
<organism evidence="7 8">
    <name type="scientific">Penicillium citrinum</name>
    <dbReference type="NCBI Taxonomy" id="5077"/>
    <lineage>
        <taxon>Eukaryota</taxon>
        <taxon>Fungi</taxon>
        <taxon>Dikarya</taxon>
        <taxon>Ascomycota</taxon>
        <taxon>Pezizomycotina</taxon>
        <taxon>Eurotiomycetes</taxon>
        <taxon>Eurotiomycetidae</taxon>
        <taxon>Eurotiales</taxon>
        <taxon>Aspergillaceae</taxon>
        <taxon>Penicillium</taxon>
    </lineage>
</organism>
<evidence type="ECO:0000256" key="1">
    <source>
        <dbReference type="ARBA" id="ARBA00004141"/>
    </source>
</evidence>
<dbReference type="Proteomes" id="UP001147733">
    <property type="component" value="Unassembled WGS sequence"/>
</dbReference>